<dbReference type="RefSeq" id="WP_255039151.1">
    <property type="nucleotide sequence ID" value="NZ_RJUF01000183.1"/>
</dbReference>
<feature type="compositionally biased region" description="Basic and acidic residues" evidence="2">
    <location>
        <begin position="79"/>
        <end position="93"/>
    </location>
</feature>
<accession>A0AAE3KUD5</accession>
<dbReference type="PROSITE" id="PS50102">
    <property type="entry name" value="RRM"/>
    <property type="match status" value="1"/>
</dbReference>
<dbReference type="GO" id="GO:0003723">
    <property type="term" value="F:RNA binding"/>
    <property type="evidence" value="ECO:0007669"/>
    <property type="project" value="UniProtKB-KW"/>
</dbReference>
<organism evidence="4 5">
    <name type="scientific">Lacihabitans soyangensis</name>
    <dbReference type="NCBI Taxonomy" id="869394"/>
    <lineage>
        <taxon>Bacteria</taxon>
        <taxon>Pseudomonadati</taxon>
        <taxon>Bacteroidota</taxon>
        <taxon>Cytophagia</taxon>
        <taxon>Cytophagales</taxon>
        <taxon>Leadbetterellaceae</taxon>
        <taxon>Lacihabitans</taxon>
    </lineage>
</organism>
<dbReference type="InterPro" id="IPR050502">
    <property type="entry name" value="Euk_RNA-bind_prot"/>
</dbReference>
<evidence type="ECO:0000313" key="4">
    <source>
        <dbReference type="EMBL" id="MCP9765457.1"/>
    </source>
</evidence>
<dbReference type="SMART" id="SM00360">
    <property type="entry name" value="RRM"/>
    <property type="match status" value="1"/>
</dbReference>
<dbReference type="InterPro" id="IPR012677">
    <property type="entry name" value="Nucleotide-bd_a/b_plait_sf"/>
</dbReference>
<evidence type="ECO:0000259" key="3">
    <source>
        <dbReference type="PROSITE" id="PS50102"/>
    </source>
</evidence>
<dbReference type="Pfam" id="PF00076">
    <property type="entry name" value="RRM_1"/>
    <property type="match status" value="1"/>
</dbReference>
<name>A0AAE3KUD5_9BACT</name>
<sequence length="108" mass="12062">MDIFVGSIPFKFKDQDLVDLFSPFGEVKSAKIVIDKSTRQNKGFGFVEMGDRKSGTAAIKKLNGSEQMGRAIVVSEANKNKDGEKIDKAPRDWHKPKKKNDNIITYGN</sequence>
<comment type="caution">
    <text evidence="4">The sequence shown here is derived from an EMBL/GenBank/DDBJ whole genome shotgun (WGS) entry which is preliminary data.</text>
</comment>
<reference evidence="4 5" key="1">
    <citation type="submission" date="2018-11" db="EMBL/GenBank/DDBJ databases">
        <title>Novel bacteria species description.</title>
        <authorList>
            <person name="Han J.-H."/>
        </authorList>
    </citation>
    <scope>NUCLEOTIDE SEQUENCE [LARGE SCALE GENOMIC DNA]</scope>
    <source>
        <strain evidence="4 5">KCTC23259</strain>
    </source>
</reference>
<dbReference type="SUPFAM" id="SSF54928">
    <property type="entry name" value="RNA-binding domain, RBD"/>
    <property type="match status" value="1"/>
</dbReference>
<feature type="region of interest" description="Disordered" evidence="2">
    <location>
        <begin position="79"/>
        <end position="108"/>
    </location>
</feature>
<dbReference type="EMBL" id="RJUF01000183">
    <property type="protein sequence ID" value="MCP9765457.1"/>
    <property type="molecule type" value="Genomic_DNA"/>
</dbReference>
<evidence type="ECO:0000256" key="1">
    <source>
        <dbReference type="ARBA" id="ARBA00022884"/>
    </source>
</evidence>
<dbReference type="PANTHER" id="PTHR48025:SF1">
    <property type="entry name" value="RRM DOMAIN-CONTAINING PROTEIN"/>
    <property type="match status" value="1"/>
</dbReference>
<keyword evidence="5" id="KW-1185">Reference proteome</keyword>
<dbReference type="PANTHER" id="PTHR48025">
    <property type="entry name" value="OS02G0815200 PROTEIN"/>
    <property type="match status" value="1"/>
</dbReference>
<protein>
    <submittedName>
        <fullName evidence="4">RNA-binding protein</fullName>
    </submittedName>
</protein>
<proteinExistence type="predicted"/>
<dbReference type="InterPro" id="IPR035979">
    <property type="entry name" value="RBD_domain_sf"/>
</dbReference>
<dbReference type="AlphaFoldDB" id="A0AAE3KUD5"/>
<gene>
    <name evidence="4" type="ORF">EGI31_21185</name>
</gene>
<dbReference type="Proteomes" id="UP001204144">
    <property type="component" value="Unassembled WGS sequence"/>
</dbReference>
<evidence type="ECO:0000256" key="2">
    <source>
        <dbReference type="SAM" id="MobiDB-lite"/>
    </source>
</evidence>
<evidence type="ECO:0000313" key="5">
    <source>
        <dbReference type="Proteomes" id="UP001204144"/>
    </source>
</evidence>
<dbReference type="InterPro" id="IPR000504">
    <property type="entry name" value="RRM_dom"/>
</dbReference>
<feature type="domain" description="RRM" evidence="3">
    <location>
        <begin position="1"/>
        <end position="79"/>
    </location>
</feature>
<keyword evidence="1" id="KW-0694">RNA-binding</keyword>
<dbReference type="Gene3D" id="3.30.70.330">
    <property type="match status" value="1"/>
</dbReference>